<evidence type="ECO:0000256" key="5">
    <source>
        <dbReference type="ARBA" id="ARBA00023163"/>
    </source>
</evidence>
<keyword evidence="7" id="KW-1185">Reference proteome</keyword>
<keyword evidence="2" id="KW-0805">Transcription regulation</keyword>
<protein>
    <submittedName>
        <fullName evidence="6">RNA polymerase sigma factor</fullName>
    </submittedName>
</protein>
<dbReference type="NCBIfam" id="TIGR02937">
    <property type="entry name" value="sigma70-ECF"/>
    <property type="match status" value="1"/>
</dbReference>
<dbReference type="InterPro" id="IPR013325">
    <property type="entry name" value="RNA_pol_sigma_r2"/>
</dbReference>
<dbReference type="RefSeq" id="WP_168166741.1">
    <property type="nucleotide sequence ID" value="NZ_CP081916.1"/>
</dbReference>
<dbReference type="InterPro" id="IPR036388">
    <property type="entry name" value="WH-like_DNA-bd_sf"/>
</dbReference>
<keyword evidence="4" id="KW-0238">DNA-binding</keyword>
<keyword evidence="5" id="KW-0804">Transcription</keyword>
<accession>A0ABY5T960</accession>
<dbReference type="Gene3D" id="1.10.10.10">
    <property type="entry name" value="Winged helix-like DNA-binding domain superfamily/Winged helix DNA-binding domain"/>
    <property type="match status" value="1"/>
</dbReference>
<dbReference type="PANTHER" id="PTHR43133">
    <property type="entry name" value="RNA POLYMERASE ECF-TYPE SIGMA FACTO"/>
    <property type="match status" value="1"/>
</dbReference>
<dbReference type="EMBL" id="CP103141">
    <property type="protein sequence ID" value="UVQ74418.1"/>
    <property type="molecule type" value="Genomic_DNA"/>
</dbReference>
<dbReference type="InterPro" id="IPR013324">
    <property type="entry name" value="RNA_pol_sigma_r3/r4-like"/>
</dbReference>
<evidence type="ECO:0000256" key="4">
    <source>
        <dbReference type="ARBA" id="ARBA00023125"/>
    </source>
</evidence>
<dbReference type="SUPFAM" id="SSF88946">
    <property type="entry name" value="Sigma2 domain of RNA polymerase sigma factors"/>
    <property type="match status" value="1"/>
</dbReference>
<sequence length="228" mass="26584">MMRQSKNNDKCISLTENMSDEELLQRWVNDDKQAFNLFYMRHSMWIRKIVLKKISWFQEEKTETETDDWTQDIWLKICLDRAKIKVDEQGSARPFLATYIARKIINCYRDVLAKSLDFVPLENNYEADRAESKDAKVESIIAKKEILKVIHNILDKYPDLVQQSFIERKFKGLSAKEVGRILNLSPRTIDNNISMVLAELRLQLGDAVIGALIGLYGSNWLEHLMNGL</sequence>
<evidence type="ECO:0000256" key="2">
    <source>
        <dbReference type="ARBA" id="ARBA00023015"/>
    </source>
</evidence>
<dbReference type="PANTHER" id="PTHR43133:SF8">
    <property type="entry name" value="RNA POLYMERASE SIGMA FACTOR HI_1459-RELATED"/>
    <property type="match status" value="1"/>
</dbReference>
<keyword evidence="3" id="KW-0731">Sigma factor</keyword>
<dbReference type="InterPro" id="IPR014284">
    <property type="entry name" value="RNA_pol_sigma-70_dom"/>
</dbReference>
<evidence type="ECO:0000313" key="7">
    <source>
        <dbReference type="Proteomes" id="UP001060104"/>
    </source>
</evidence>
<evidence type="ECO:0000313" key="6">
    <source>
        <dbReference type="EMBL" id="UVQ74418.1"/>
    </source>
</evidence>
<name>A0ABY5T960_9BACE</name>
<dbReference type="Gene3D" id="1.10.1740.10">
    <property type="match status" value="1"/>
</dbReference>
<dbReference type="Proteomes" id="UP001060104">
    <property type="component" value="Chromosome"/>
</dbReference>
<gene>
    <name evidence="6" type="ORF">NXY30_26335</name>
</gene>
<evidence type="ECO:0000256" key="3">
    <source>
        <dbReference type="ARBA" id="ARBA00023082"/>
    </source>
</evidence>
<comment type="similarity">
    <text evidence="1">Belongs to the sigma-70 factor family. ECF subfamily.</text>
</comment>
<reference evidence="6" key="1">
    <citation type="submission" date="2022-08" db="EMBL/GenBank/DDBJ databases">
        <title>Genome Sequencing of Bacteroides fragilis Group Isolates with Nanopore Technology.</title>
        <authorList>
            <person name="Tisza M.J."/>
            <person name="Smith D."/>
            <person name="Dekker J.P."/>
        </authorList>
    </citation>
    <scope>NUCLEOTIDE SEQUENCE</scope>
    <source>
        <strain evidence="6">BFG-527</strain>
    </source>
</reference>
<dbReference type="InterPro" id="IPR039425">
    <property type="entry name" value="RNA_pol_sigma-70-like"/>
</dbReference>
<dbReference type="GeneID" id="69591678"/>
<dbReference type="SUPFAM" id="SSF88659">
    <property type="entry name" value="Sigma3 and sigma4 domains of RNA polymerase sigma factors"/>
    <property type="match status" value="1"/>
</dbReference>
<proteinExistence type="inferred from homology"/>
<organism evidence="6 7">
    <name type="scientific">Bacteroides faecis</name>
    <dbReference type="NCBI Taxonomy" id="674529"/>
    <lineage>
        <taxon>Bacteria</taxon>
        <taxon>Pseudomonadati</taxon>
        <taxon>Bacteroidota</taxon>
        <taxon>Bacteroidia</taxon>
        <taxon>Bacteroidales</taxon>
        <taxon>Bacteroidaceae</taxon>
        <taxon>Bacteroides</taxon>
    </lineage>
</organism>
<evidence type="ECO:0000256" key="1">
    <source>
        <dbReference type="ARBA" id="ARBA00010641"/>
    </source>
</evidence>